<protein>
    <submittedName>
        <fullName evidence="6">Valine--pyruvate transaminase</fullName>
        <ecNumber evidence="6">2.6.1.66</ecNumber>
    </submittedName>
</protein>
<dbReference type="RefSeq" id="WP_038080434.1">
    <property type="nucleotide sequence ID" value="NZ_JHEG04000001.1"/>
</dbReference>
<reference evidence="6" key="1">
    <citation type="journal article" date="2015" name="Genome Announc.">
        <title>Draft Genome Sequence of Tolypothrix boutellei Strain VB521301.</title>
        <authorList>
            <person name="Chandrababunaidu M.M."/>
            <person name="Singh D."/>
            <person name="Sen D."/>
            <person name="Bhan S."/>
            <person name="Das S."/>
            <person name="Gupta A."/>
            <person name="Adhikary S.P."/>
            <person name="Tripathy S."/>
        </authorList>
    </citation>
    <scope>NUCLEOTIDE SEQUENCE</scope>
    <source>
        <strain evidence="6">VB521301</strain>
    </source>
</reference>
<dbReference type="GO" id="GO:0030170">
    <property type="term" value="F:pyridoxal phosphate binding"/>
    <property type="evidence" value="ECO:0007669"/>
    <property type="project" value="InterPro"/>
</dbReference>
<dbReference type="AlphaFoldDB" id="A0A8S9TBB0"/>
<evidence type="ECO:0000256" key="1">
    <source>
        <dbReference type="ARBA" id="ARBA00001933"/>
    </source>
</evidence>
<dbReference type="EMBL" id="JHEG04000001">
    <property type="protein sequence ID" value="KAF3889750.1"/>
    <property type="molecule type" value="Genomic_DNA"/>
</dbReference>
<organism evidence="6 7">
    <name type="scientific">Tolypothrix bouteillei VB521301</name>
    <dbReference type="NCBI Taxonomy" id="1479485"/>
    <lineage>
        <taxon>Bacteria</taxon>
        <taxon>Bacillati</taxon>
        <taxon>Cyanobacteriota</taxon>
        <taxon>Cyanophyceae</taxon>
        <taxon>Nostocales</taxon>
        <taxon>Tolypothrichaceae</taxon>
        <taxon>Tolypothrix</taxon>
    </lineage>
</organism>
<gene>
    <name evidence="6" type="ORF">DA73_0400032985</name>
</gene>
<dbReference type="InterPro" id="IPR050859">
    <property type="entry name" value="Class-I_PLP-dep_aminotransf"/>
</dbReference>
<evidence type="ECO:0000256" key="2">
    <source>
        <dbReference type="ARBA" id="ARBA00022576"/>
    </source>
</evidence>
<evidence type="ECO:0000256" key="3">
    <source>
        <dbReference type="ARBA" id="ARBA00022679"/>
    </source>
</evidence>
<keyword evidence="7" id="KW-1185">Reference proteome</keyword>
<evidence type="ECO:0000256" key="4">
    <source>
        <dbReference type="ARBA" id="ARBA00022898"/>
    </source>
</evidence>
<keyword evidence="3 6" id="KW-0808">Transferase</keyword>
<reference evidence="6" key="2">
    <citation type="submission" date="2019-11" db="EMBL/GenBank/DDBJ databases">
        <title>Improved Assembly of Tolypothrix boutellei genome.</title>
        <authorList>
            <person name="Sarangi A.N."/>
            <person name="Mukherjee M."/>
            <person name="Ghosh S."/>
            <person name="Singh D."/>
            <person name="Das A."/>
            <person name="Kant S."/>
            <person name="Prusty A."/>
            <person name="Tripathy S."/>
        </authorList>
    </citation>
    <scope>NUCLEOTIDE SEQUENCE</scope>
    <source>
        <strain evidence="6">VB521301</strain>
    </source>
</reference>
<dbReference type="GO" id="GO:0005829">
    <property type="term" value="C:cytosol"/>
    <property type="evidence" value="ECO:0007669"/>
    <property type="project" value="TreeGrafter"/>
</dbReference>
<dbReference type="InterPro" id="IPR015421">
    <property type="entry name" value="PyrdxlP-dep_Trfase_major"/>
</dbReference>
<dbReference type="Gene3D" id="3.40.640.10">
    <property type="entry name" value="Type I PLP-dependent aspartate aminotransferase-like (Major domain)"/>
    <property type="match status" value="1"/>
</dbReference>
<dbReference type="PANTHER" id="PTHR42790">
    <property type="entry name" value="AMINOTRANSFERASE"/>
    <property type="match status" value="1"/>
</dbReference>
<accession>A0A8S9TBB0</accession>
<proteinExistence type="predicted"/>
<dbReference type="InterPro" id="IPR015424">
    <property type="entry name" value="PyrdxlP-dep_Trfase"/>
</dbReference>
<comment type="cofactor">
    <cofactor evidence="1">
        <name>pyridoxal 5'-phosphate</name>
        <dbReference type="ChEBI" id="CHEBI:597326"/>
    </cofactor>
</comment>
<keyword evidence="2 6" id="KW-0032">Aminotransferase</keyword>
<dbReference type="GO" id="GO:0009042">
    <property type="term" value="F:valine-pyruvate transaminase activity"/>
    <property type="evidence" value="ECO:0007669"/>
    <property type="project" value="UniProtKB-EC"/>
</dbReference>
<dbReference type="PANTHER" id="PTHR42790:SF4">
    <property type="entry name" value="VALINE--PYRUVATE AMINOTRANSFERASE"/>
    <property type="match status" value="1"/>
</dbReference>
<dbReference type="NCBIfam" id="NF006967">
    <property type="entry name" value="PRK09440.1-5"/>
    <property type="match status" value="1"/>
</dbReference>
<dbReference type="InterPro" id="IPR004839">
    <property type="entry name" value="Aminotransferase_I/II_large"/>
</dbReference>
<dbReference type="GO" id="GO:1901605">
    <property type="term" value="P:alpha-amino acid metabolic process"/>
    <property type="evidence" value="ECO:0007669"/>
    <property type="project" value="TreeGrafter"/>
</dbReference>
<dbReference type="Pfam" id="PF00155">
    <property type="entry name" value="Aminotran_1_2"/>
    <property type="match status" value="1"/>
</dbReference>
<dbReference type="CDD" id="cd00609">
    <property type="entry name" value="AAT_like"/>
    <property type="match status" value="1"/>
</dbReference>
<keyword evidence="4" id="KW-0663">Pyridoxal phosphate</keyword>
<sequence>MNPALTQFGVNMSKLTGVRAIMKDIIETLQSSTGQLINLSAGNPLILPQVEQLWRDCTAQLLSSPDYGEVVCRYGSSQGYAPLIEAVVNDFNHRFGLKLSDRNILITPGSQSLYFYAANAFGGYTTSGELKKIVLPLSPDYTGYGGVTLVPDSLIAYKPTLDINAGAHQFKYRPDFSNLSITEQTGCIIFSRPCNPTGNVLTDDEVKKIAALAAPYDVPVFIDSAYGPPFPALNFTELTPIFGDNIVHCMSLSKAGLPGERVGIAIGDEKIIQVLECFQTNACLHASRYGQAIAAIAINSGALAGISTSVIRPFYQNKFTVLESTLNKFMPEHLPWFLHRGEGAIFAWLWLQDLPMTDWELYQELKKVGVIVVPGSTFFPGLQEEWVHKQQCVRISLTGSNEEIATGMERLAKVVQQIYQTSAVSV</sequence>
<dbReference type="EC" id="2.6.1.66" evidence="6"/>
<dbReference type="Proteomes" id="UP000029738">
    <property type="component" value="Unassembled WGS sequence"/>
</dbReference>
<evidence type="ECO:0000313" key="7">
    <source>
        <dbReference type="Proteomes" id="UP000029738"/>
    </source>
</evidence>
<evidence type="ECO:0000313" key="6">
    <source>
        <dbReference type="EMBL" id="KAF3889750.1"/>
    </source>
</evidence>
<name>A0A8S9TBB0_9CYAN</name>
<comment type="caution">
    <text evidence="6">The sequence shown here is derived from an EMBL/GenBank/DDBJ whole genome shotgun (WGS) entry which is preliminary data.</text>
</comment>
<evidence type="ECO:0000259" key="5">
    <source>
        <dbReference type="Pfam" id="PF00155"/>
    </source>
</evidence>
<feature type="domain" description="Aminotransferase class I/classII large" evidence="5">
    <location>
        <begin position="178"/>
        <end position="411"/>
    </location>
</feature>
<dbReference type="SUPFAM" id="SSF53383">
    <property type="entry name" value="PLP-dependent transferases"/>
    <property type="match status" value="1"/>
</dbReference>